<gene>
    <name evidence="1" type="ORF">LTS18_004848</name>
</gene>
<accession>A0ACC3DSD2</accession>
<proteinExistence type="predicted"/>
<organism evidence="1 2">
    <name type="scientific">Coniosporium uncinatum</name>
    <dbReference type="NCBI Taxonomy" id="93489"/>
    <lineage>
        <taxon>Eukaryota</taxon>
        <taxon>Fungi</taxon>
        <taxon>Dikarya</taxon>
        <taxon>Ascomycota</taxon>
        <taxon>Pezizomycotina</taxon>
        <taxon>Dothideomycetes</taxon>
        <taxon>Dothideomycetes incertae sedis</taxon>
        <taxon>Coniosporium</taxon>
    </lineage>
</organism>
<dbReference type="Proteomes" id="UP001186974">
    <property type="component" value="Unassembled WGS sequence"/>
</dbReference>
<reference evidence="1" key="1">
    <citation type="submission" date="2024-09" db="EMBL/GenBank/DDBJ databases">
        <title>Black Yeasts Isolated from many extreme environments.</title>
        <authorList>
            <person name="Coleine C."/>
            <person name="Stajich J.E."/>
            <person name="Selbmann L."/>
        </authorList>
    </citation>
    <scope>NUCLEOTIDE SEQUENCE</scope>
    <source>
        <strain evidence="1">CCFEE 5737</strain>
    </source>
</reference>
<name>A0ACC3DSD2_9PEZI</name>
<sequence>MQSLRSKVLQQLGRRQPPPPPPCLLSLTLSPSPRTTPFNSPYGTHSRDRSSREPRVGTTTPVPNEATERKSKSQFYFEAGYALHPKRPPRPFPPPFLSPPSGSFSDPLSTHNRARDRRPLVNGEMIRGVTNGDDAVLVSDNFICANDGVGAWSQREKGHAGLWSRLILHFWAVEAEKDGYGEGSTEPDVVGYLQQAFEETKKATSEPNDWQGTTTASGALIAAVGAEVKRPVLYVAQLGDSEVMVLRPRDREIVFKTKQQYHWFDCPRQLGTNSPDEPKNDAVLDKIEIEENDVVLAMSDGVTDNLWDHEVMQNVVDSMHKWESGEAAGEMGLQPGETSYADGMSYVARELVKAARTIAEDPFAESPFMEKAIDEGLSIEGGGYITSRVLEKC</sequence>
<keyword evidence="2" id="KW-1185">Reference proteome</keyword>
<evidence type="ECO:0000313" key="2">
    <source>
        <dbReference type="Proteomes" id="UP001186974"/>
    </source>
</evidence>
<protein>
    <submittedName>
        <fullName evidence="1">Uncharacterized protein</fullName>
    </submittedName>
</protein>
<comment type="caution">
    <text evidence="1">The sequence shown here is derived from an EMBL/GenBank/DDBJ whole genome shotgun (WGS) entry which is preliminary data.</text>
</comment>
<evidence type="ECO:0000313" key="1">
    <source>
        <dbReference type="EMBL" id="KAK3079441.1"/>
    </source>
</evidence>
<dbReference type="EMBL" id="JAWDJW010001144">
    <property type="protein sequence ID" value="KAK3079441.1"/>
    <property type="molecule type" value="Genomic_DNA"/>
</dbReference>